<comment type="caution">
    <text evidence="2">The sequence shown here is derived from an EMBL/GenBank/DDBJ whole genome shotgun (WGS) entry which is preliminary data.</text>
</comment>
<evidence type="ECO:0000313" key="2">
    <source>
        <dbReference type="EMBL" id="KAA0018049.1"/>
    </source>
</evidence>
<name>A0A5A7S2C2_9NOCA</name>
<organism evidence="2 3">
    <name type="scientific">Antrihabitans cavernicola</name>
    <dbReference type="NCBI Taxonomy" id="2495913"/>
    <lineage>
        <taxon>Bacteria</taxon>
        <taxon>Bacillati</taxon>
        <taxon>Actinomycetota</taxon>
        <taxon>Actinomycetes</taxon>
        <taxon>Mycobacteriales</taxon>
        <taxon>Nocardiaceae</taxon>
        <taxon>Antrihabitans</taxon>
    </lineage>
</organism>
<keyword evidence="1" id="KW-0472">Membrane</keyword>
<keyword evidence="1" id="KW-1133">Transmembrane helix</keyword>
<dbReference type="EMBL" id="VLNY01000019">
    <property type="protein sequence ID" value="KAA0018049.1"/>
    <property type="molecule type" value="Genomic_DNA"/>
</dbReference>
<dbReference type="RefSeq" id="WP_149432856.1">
    <property type="nucleotide sequence ID" value="NZ_VLNY01000019.1"/>
</dbReference>
<dbReference type="Proteomes" id="UP000322244">
    <property type="component" value="Unassembled WGS sequence"/>
</dbReference>
<gene>
    <name evidence="2" type="ORF">FOY51_24225</name>
</gene>
<keyword evidence="3" id="KW-1185">Reference proteome</keyword>
<evidence type="ECO:0008006" key="4">
    <source>
        <dbReference type="Google" id="ProtNLM"/>
    </source>
</evidence>
<dbReference type="Pfam" id="PF09527">
    <property type="entry name" value="ATPase_gene1"/>
    <property type="match status" value="1"/>
</dbReference>
<protein>
    <recommendedName>
        <fullName evidence="4">AtpZ/AtpI family protein</fullName>
    </recommendedName>
</protein>
<sequence>MFPARTPSTERVQSVPPSPRQLIGLGASIVGFVVLGLVLGGLLDAEMHTSPVFIGVGLALGVIGAAGSLIMQFRKFMKD</sequence>
<feature type="transmembrane region" description="Helical" evidence="1">
    <location>
        <begin position="21"/>
        <end position="40"/>
    </location>
</feature>
<keyword evidence="1" id="KW-0812">Transmembrane</keyword>
<accession>A0A5A7S2C2</accession>
<reference evidence="2 3" key="1">
    <citation type="submission" date="2019-07" db="EMBL/GenBank/DDBJ databases">
        <title>Rhodococcus cavernicolus sp. nov., isolated from a cave.</title>
        <authorList>
            <person name="Lee S.D."/>
        </authorList>
    </citation>
    <scope>NUCLEOTIDE SEQUENCE [LARGE SCALE GENOMIC DNA]</scope>
    <source>
        <strain evidence="2 3">C1-24</strain>
    </source>
</reference>
<feature type="transmembrane region" description="Helical" evidence="1">
    <location>
        <begin position="52"/>
        <end position="71"/>
    </location>
</feature>
<evidence type="ECO:0000313" key="3">
    <source>
        <dbReference type="Proteomes" id="UP000322244"/>
    </source>
</evidence>
<evidence type="ECO:0000256" key="1">
    <source>
        <dbReference type="SAM" id="Phobius"/>
    </source>
</evidence>
<dbReference type="InterPro" id="IPR032820">
    <property type="entry name" value="ATPase_put"/>
</dbReference>
<dbReference type="AlphaFoldDB" id="A0A5A7S2C2"/>
<proteinExistence type="predicted"/>